<keyword evidence="4" id="KW-1133">Transmembrane helix</keyword>
<sequence length="583" mass="64077">MGAPIIDKILVILACTFILSGGVLSDQILYSQQSNGLPNNINENSQSMSIETSTNCGTNMNLCLKLTPQNTNAYYGFNKSGNGFDSSDNKFLELKMRVVNTTATVPIISVSIQTVSIPKEVTLTNTDYVSGKLIDGWQQVRIRLDQLNVDNTTSTFNGILIKCDITSAVIYFGDASLKLNPTSSVPLGYPAPINQNSDNDDKGSSTNTGKIAAAVLVPLFVVAIGVIVFLVWRKKKSDRKYHRDLYSDSSMSKYSSSTSTSSSANTKSNITTNNGDIELSNNITPKATSTTTSTPTPLPTVVPTLKLPPPIPTTERPNSIKTEPINSSNLANKPPIPSTSRPGSSRNEPIRDEQQTQQASPNNSSRNLSKINSDPQLNRENSKNSFKNTQLPPIPVIKQQHEIPPYQSTKSKPNTVKIAPILSQTITYLTNHGLYEEGILRLGGQTQEINYFKQQFDQGSVVDFETTPPQDIHSVGAILKKYLRENIEPLLPRSPNVKLLIEQCISRDDDKQSQLEMLKDLVYQSTPTGFSIMSSLFPFLAQISDLSQYNRMNNANLSMVFAPTLNFQPDLVDLLIRNSSALF</sequence>
<reference evidence="7 8" key="1">
    <citation type="submission" date="2015-12" db="EMBL/GenBank/DDBJ databases">
        <title>Dictyostelia acquired genes for synthesis and detection of signals that induce cell-type specialization by lateral gene transfer from prokaryotes.</title>
        <authorList>
            <person name="Gloeckner G."/>
            <person name="Schaap P."/>
        </authorList>
    </citation>
    <scope>NUCLEOTIDE SEQUENCE [LARGE SCALE GENOMIC DNA]</scope>
    <source>
        <strain evidence="7 8">TK</strain>
    </source>
</reference>
<evidence type="ECO:0000256" key="3">
    <source>
        <dbReference type="SAM" id="MobiDB-lite"/>
    </source>
</evidence>
<dbReference type="PROSITE" id="PS50238">
    <property type="entry name" value="RHOGAP"/>
    <property type="match status" value="1"/>
</dbReference>
<dbReference type="AlphaFoldDB" id="A0A152A7X3"/>
<evidence type="ECO:0000256" key="1">
    <source>
        <dbReference type="ARBA" id="ARBA00004496"/>
    </source>
</evidence>
<proteinExistence type="predicted"/>
<name>A0A152A7X3_TIELA</name>
<evidence type="ECO:0000256" key="2">
    <source>
        <dbReference type="ARBA" id="ARBA00022490"/>
    </source>
</evidence>
<dbReference type="Proteomes" id="UP000076078">
    <property type="component" value="Unassembled WGS sequence"/>
</dbReference>
<feature type="compositionally biased region" description="Pro residues" evidence="3">
    <location>
        <begin position="296"/>
        <end position="312"/>
    </location>
</feature>
<organism evidence="7 8">
    <name type="scientific">Tieghemostelium lacteum</name>
    <name type="common">Slime mold</name>
    <name type="synonym">Dictyostelium lacteum</name>
    <dbReference type="NCBI Taxonomy" id="361077"/>
    <lineage>
        <taxon>Eukaryota</taxon>
        <taxon>Amoebozoa</taxon>
        <taxon>Evosea</taxon>
        <taxon>Eumycetozoa</taxon>
        <taxon>Dictyostelia</taxon>
        <taxon>Dictyosteliales</taxon>
        <taxon>Raperosteliaceae</taxon>
        <taxon>Tieghemostelium</taxon>
    </lineage>
</organism>
<keyword evidence="2" id="KW-0963">Cytoplasm</keyword>
<evidence type="ECO:0000313" key="8">
    <source>
        <dbReference type="Proteomes" id="UP000076078"/>
    </source>
</evidence>
<dbReference type="Pfam" id="PF00620">
    <property type="entry name" value="RhoGAP"/>
    <property type="match status" value="1"/>
</dbReference>
<evidence type="ECO:0000256" key="5">
    <source>
        <dbReference type="SAM" id="SignalP"/>
    </source>
</evidence>
<evidence type="ECO:0000313" key="7">
    <source>
        <dbReference type="EMBL" id="KYR02231.1"/>
    </source>
</evidence>
<feature type="domain" description="Rho-GAP" evidence="6">
    <location>
        <begin position="404"/>
        <end position="583"/>
    </location>
</feature>
<dbReference type="GO" id="GO:0005737">
    <property type="term" value="C:cytoplasm"/>
    <property type="evidence" value="ECO:0007669"/>
    <property type="project" value="UniProtKB-SubCell"/>
</dbReference>
<keyword evidence="5" id="KW-0732">Signal</keyword>
<dbReference type="GO" id="GO:0007264">
    <property type="term" value="P:small GTPase-mediated signal transduction"/>
    <property type="evidence" value="ECO:0007669"/>
    <property type="project" value="TreeGrafter"/>
</dbReference>
<feature type="transmembrane region" description="Helical" evidence="4">
    <location>
        <begin position="211"/>
        <end position="232"/>
    </location>
</feature>
<protein>
    <submittedName>
        <fullName evidence="7">RhoGAP domain-containing protein</fullName>
    </submittedName>
</protein>
<feature type="compositionally biased region" description="Low complexity" evidence="3">
    <location>
        <begin position="283"/>
        <end position="295"/>
    </location>
</feature>
<dbReference type="InParanoid" id="A0A152A7X3"/>
<feature type="compositionally biased region" description="Polar residues" evidence="3">
    <location>
        <begin position="338"/>
        <end position="347"/>
    </location>
</feature>
<dbReference type="InterPro" id="IPR000198">
    <property type="entry name" value="RhoGAP_dom"/>
</dbReference>
<keyword evidence="4" id="KW-0472">Membrane</keyword>
<dbReference type="SUPFAM" id="SSF48350">
    <property type="entry name" value="GTPase activation domain, GAP"/>
    <property type="match status" value="1"/>
</dbReference>
<dbReference type="EMBL" id="LODT01000004">
    <property type="protein sequence ID" value="KYR02231.1"/>
    <property type="molecule type" value="Genomic_DNA"/>
</dbReference>
<feature type="chain" id="PRO_5007593727" evidence="5">
    <location>
        <begin position="26"/>
        <end position="583"/>
    </location>
</feature>
<comment type="caution">
    <text evidence="7">The sequence shown here is derived from an EMBL/GenBank/DDBJ whole genome shotgun (WGS) entry which is preliminary data.</text>
</comment>
<feature type="signal peptide" evidence="5">
    <location>
        <begin position="1"/>
        <end position="25"/>
    </location>
</feature>
<feature type="compositionally biased region" description="Polar residues" evidence="3">
    <location>
        <begin position="315"/>
        <end position="331"/>
    </location>
</feature>
<keyword evidence="4" id="KW-0812">Transmembrane</keyword>
<dbReference type="OMA" id="NDIHAVG"/>
<dbReference type="GO" id="GO:0005096">
    <property type="term" value="F:GTPase activator activity"/>
    <property type="evidence" value="ECO:0007669"/>
    <property type="project" value="TreeGrafter"/>
</dbReference>
<dbReference type="CDD" id="cd00159">
    <property type="entry name" value="RhoGAP"/>
    <property type="match status" value="1"/>
</dbReference>
<comment type="subcellular location">
    <subcellularLocation>
        <location evidence="1">Cytoplasm</location>
    </subcellularLocation>
</comment>
<feature type="compositionally biased region" description="Polar residues" evidence="3">
    <location>
        <begin position="355"/>
        <end position="391"/>
    </location>
</feature>
<dbReference type="InterPro" id="IPR008936">
    <property type="entry name" value="Rho_GTPase_activation_prot"/>
</dbReference>
<feature type="compositionally biased region" description="Low complexity" evidence="3">
    <location>
        <begin position="247"/>
        <end position="274"/>
    </location>
</feature>
<evidence type="ECO:0000259" key="6">
    <source>
        <dbReference type="PROSITE" id="PS50238"/>
    </source>
</evidence>
<dbReference type="PANTHER" id="PTHR45808">
    <property type="entry name" value="RHO GTPASE-ACTIVATING PROTEIN 68F"/>
    <property type="match status" value="1"/>
</dbReference>
<dbReference type="OrthoDB" id="19923at2759"/>
<dbReference type="Gene3D" id="1.10.555.10">
    <property type="entry name" value="Rho GTPase activation protein"/>
    <property type="match status" value="1"/>
</dbReference>
<dbReference type="SMART" id="SM00324">
    <property type="entry name" value="RhoGAP"/>
    <property type="match status" value="1"/>
</dbReference>
<evidence type="ECO:0000256" key="4">
    <source>
        <dbReference type="SAM" id="Phobius"/>
    </source>
</evidence>
<gene>
    <name evidence="7" type="ORF">DLAC_01051</name>
</gene>
<accession>A0A152A7X3</accession>
<feature type="region of interest" description="Disordered" evidence="3">
    <location>
        <begin position="247"/>
        <end position="395"/>
    </location>
</feature>
<dbReference type="STRING" id="361077.A0A152A7X3"/>
<keyword evidence="8" id="KW-1185">Reference proteome</keyword>
<dbReference type="PANTHER" id="PTHR45808:SF2">
    <property type="entry name" value="RHO GTPASE-ACTIVATING PROTEIN 68F"/>
    <property type="match status" value="1"/>
</dbReference>